<evidence type="ECO:0000313" key="3">
    <source>
        <dbReference type="Proteomes" id="UP001063350"/>
    </source>
</evidence>
<dbReference type="AlphaFoldDB" id="A0A915U8Z0"/>
<dbReference type="KEGG" id="ddu:GF1_08420"/>
<feature type="coiled-coil region" evidence="1">
    <location>
        <begin position="94"/>
        <end position="121"/>
    </location>
</feature>
<dbReference type="EMBL" id="AP024233">
    <property type="protein sequence ID" value="BCO08466.1"/>
    <property type="molecule type" value="Genomic_DNA"/>
</dbReference>
<protein>
    <recommendedName>
        <fullName evidence="4">DUF4177 domain-containing protein</fullName>
    </recommendedName>
</protein>
<dbReference type="Proteomes" id="UP001063350">
    <property type="component" value="Chromosome"/>
</dbReference>
<evidence type="ECO:0000256" key="1">
    <source>
        <dbReference type="SAM" id="Coils"/>
    </source>
</evidence>
<name>A0A915U8Z0_9BACT</name>
<proteinExistence type="predicted"/>
<reference evidence="2" key="1">
    <citation type="submission" date="2020-12" db="EMBL/GenBank/DDBJ databases">
        <title>Desulfobium dissulfuricans gen. nov., sp. nov., a novel mesophilic, sulfate-reducing bacterium isolated from a deep-sea hydrothermal vent.</title>
        <authorList>
            <person name="Hashimoto Y."/>
            <person name="Tame A."/>
            <person name="Sawayama S."/>
            <person name="Miyazaki J."/>
            <person name="Takai K."/>
            <person name="Nakagawa S."/>
        </authorList>
    </citation>
    <scope>NUCLEOTIDE SEQUENCE</scope>
    <source>
        <strain evidence="2">GF1</strain>
    </source>
</reference>
<sequence length="130" mass="15092">MRRFVYRTILFEYQKDRLLGDRYINDEEVEKTLNEQGALGWELVGVTTTQEGLLAICKRPDGSEACVDRPPVTVSESGCDSMEEEEVVSARALQERERAHIMELEARRRQAMQQQEEEQDQDLVGKIRIF</sequence>
<evidence type="ECO:0000313" key="2">
    <source>
        <dbReference type="EMBL" id="BCO08466.1"/>
    </source>
</evidence>
<dbReference type="RefSeq" id="WP_267928373.1">
    <property type="nucleotide sequence ID" value="NZ_AP024233.1"/>
</dbReference>
<organism evidence="2 3">
    <name type="scientific">Desulfolithobacter dissulfuricans</name>
    <dbReference type="NCBI Taxonomy" id="2795293"/>
    <lineage>
        <taxon>Bacteria</taxon>
        <taxon>Pseudomonadati</taxon>
        <taxon>Thermodesulfobacteriota</taxon>
        <taxon>Desulfobulbia</taxon>
        <taxon>Desulfobulbales</taxon>
        <taxon>Desulfobulbaceae</taxon>
        <taxon>Desulfolithobacter</taxon>
    </lineage>
</organism>
<keyword evidence="1" id="KW-0175">Coiled coil</keyword>
<gene>
    <name evidence="2" type="ORF">GF1_08420</name>
</gene>
<keyword evidence="3" id="KW-1185">Reference proteome</keyword>
<accession>A0A915U8Z0</accession>
<evidence type="ECO:0008006" key="4">
    <source>
        <dbReference type="Google" id="ProtNLM"/>
    </source>
</evidence>